<evidence type="ECO:0000313" key="1">
    <source>
        <dbReference type="EnsemblPlants" id="AET3Gv20869100.1"/>
    </source>
</evidence>
<dbReference type="Gramene" id="AET3Gv20869100.1">
    <property type="protein sequence ID" value="AET3Gv20869100.1"/>
    <property type="gene ID" value="AET3Gv20869100"/>
</dbReference>
<organism evidence="1 2">
    <name type="scientific">Aegilops tauschii subsp. strangulata</name>
    <name type="common">Goatgrass</name>
    <dbReference type="NCBI Taxonomy" id="200361"/>
    <lineage>
        <taxon>Eukaryota</taxon>
        <taxon>Viridiplantae</taxon>
        <taxon>Streptophyta</taxon>
        <taxon>Embryophyta</taxon>
        <taxon>Tracheophyta</taxon>
        <taxon>Spermatophyta</taxon>
        <taxon>Magnoliopsida</taxon>
        <taxon>Liliopsida</taxon>
        <taxon>Poales</taxon>
        <taxon>Poaceae</taxon>
        <taxon>BOP clade</taxon>
        <taxon>Pooideae</taxon>
        <taxon>Triticodae</taxon>
        <taxon>Triticeae</taxon>
        <taxon>Triticinae</taxon>
        <taxon>Aegilops</taxon>
    </lineage>
</organism>
<reference evidence="2" key="1">
    <citation type="journal article" date="2014" name="Science">
        <title>Ancient hybridizations among the ancestral genomes of bread wheat.</title>
        <authorList>
            <consortium name="International Wheat Genome Sequencing Consortium,"/>
            <person name="Marcussen T."/>
            <person name="Sandve S.R."/>
            <person name="Heier L."/>
            <person name="Spannagl M."/>
            <person name="Pfeifer M."/>
            <person name="Jakobsen K.S."/>
            <person name="Wulff B.B."/>
            <person name="Steuernagel B."/>
            <person name="Mayer K.F."/>
            <person name="Olsen O.A."/>
        </authorList>
    </citation>
    <scope>NUCLEOTIDE SEQUENCE [LARGE SCALE GENOMIC DNA]</scope>
    <source>
        <strain evidence="2">cv. AL8/78</strain>
    </source>
</reference>
<dbReference type="AlphaFoldDB" id="A0A453G3H2"/>
<dbReference type="Proteomes" id="UP000015105">
    <property type="component" value="Chromosome 3D"/>
</dbReference>
<reference evidence="1" key="5">
    <citation type="journal article" date="2021" name="G3 (Bethesda)">
        <title>Aegilops tauschii genome assembly Aet v5.0 features greater sequence contiguity and improved annotation.</title>
        <authorList>
            <person name="Wang L."/>
            <person name="Zhu T."/>
            <person name="Rodriguez J.C."/>
            <person name="Deal K.R."/>
            <person name="Dubcovsky J."/>
            <person name="McGuire P.E."/>
            <person name="Lux T."/>
            <person name="Spannagl M."/>
            <person name="Mayer K.F.X."/>
            <person name="Baldrich P."/>
            <person name="Meyers B.C."/>
            <person name="Huo N."/>
            <person name="Gu Y.Q."/>
            <person name="Zhou H."/>
            <person name="Devos K.M."/>
            <person name="Bennetzen J.L."/>
            <person name="Unver T."/>
            <person name="Budak H."/>
            <person name="Gulick P.J."/>
            <person name="Galiba G."/>
            <person name="Kalapos B."/>
            <person name="Nelson D.R."/>
            <person name="Li P."/>
            <person name="You F.M."/>
            <person name="Luo M.C."/>
            <person name="Dvorak J."/>
        </authorList>
    </citation>
    <scope>NUCLEOTIDE SEQUENCE [LARGE SCALE GENOMIC DNA]</scope>
    <source>
        <strain evidence="1">cv. AL8/78</strain>
    </source>
</reference>
<protein>
    <submittedName>
        <fullName evidence="1">Uncharacterized protein</fullName>
    </submittedName>
</protein>
<reference evidence="1" key="3">
    <citation type="journal article" date="2017" name="Nature">
        <title>Genome sequence of the progenitor of the wheat D genome Aegilops tauschii.</title>
        <authorList>
            <person name="Luo M.C."/>
            <person name="Gu Y.Q."/>
            <person name="Puiu D."/>
            <person name="Wang H."/>
            <person name="Twardziok S.O."/>
            <person name="Deal K.R."/>
            <person name="Huo N."/>
            <person name="Zhu T."/>
            <person name="Wang L."/>
            <person name="Wang Y."/>
            <person name="McGuire P.E."/>
            <person name="Liu S."/>
            <person name="Long H."/>
            <person name="Ramasamy R.K."/>
            <person name="Rodriguez J.C."/>
            <person name="Van S.L."/>
            <person name="Yuan L."/>
            <person name="Wang Z."/>
            <person name="Xia Z."/>
            <person name="Xiao L."/>
            <person name="Anderson O.D."/>
            <person name="Ouyang S."/>
            <person name="Liang Y."/>
            <person name="Zimin A.V."/>
            <person name="Pertea G."/>
            <person name="Qi P."/>
            <person name="Bennetzen J.L."/>
            <person name="Dai X."/>
            <person name="Dawson M.W."/>
            <person name="Muller H.G."/>
            <person name="Kugler K."/>
            <person name="Rivarola-Duarte L."/>
            <person name="Spannagl M."/>
            <person name="Mayer K.F.X."/>
            <person name="Lu F.H."/>
            <person name="Bevan M.W."/>
            <person name="Leroy P."/>
            <person name="Li P."/>
            <person name="You F.M."/>
            <person name="Sun Q."/>
            <person name="Liu Z."/>
            <person name="Lyons E."/>
            <person name="Wicker T."/>
            <person name="Salzberg S.L."/>
            <person name="Devos K.M."/>
            <person name="Dvorak J."/>
        </authorList>
    </citation>
    <scope>NUCLEOTIDE SEQUENCE [LARGE SCALE GENOMIC DNA]</scope>
    <source>
        <strain evidence="1">cv. AL8/78</strain>
    </source>
</reference>
<reference evidence="1" key="4">
    <citation type="submission" date="2019-03" db="UniProtKB">
        <authorList>
            <consortium name="EnsemblPlants"/>
        </authorList>
    </citation>
    <scope>IDENTIFICATION</scope>
</reference>
<keyword evidence="2" id="KW-1185">Reference proteome</keyword>
<dbReference type="EnsemblPlants" id="AET3Gv20869100.1">
    <property type="protein sequence ID" value="AET3Gv20869100.1"/>
    <property type="gene ID" value="AET3Gv20869100"/>
</dbReference>
<sequence length="89" mass="9937">RGLLSAGKRTQSMLDAIGHIDPTAPVYHWKINRCDALLREVMGENLYKEVIVAAPKEDEGDFGCIVIRGNEVLHGVANFMENKKRGMKL</sequence>
<reference evidence="2" key="2">
    <citation type="journal article" date="2017" name="Nat. Plants">
        <title>The Aegilops tauschii genome reveals multiple impacts of transposons.</title>
        <authorList>
            <person name="Zhao G."/>
            <person name="Zou C."/>
            <person name="Li K."/>
            <person name="Wang K."/>
            <person name="Li T."/>
            <person name="Gao L."/>
            <person name="Zhang X."/>
            <person name="Wang H."/>
            <person name="Yang Z."/>
            <person name="Liu X."/>
            <person name="Jiang W."/>
            <person name="Mao L."/>
            <person name="Kong X."/>
            <person name="Jiao Y."/>
            <person name="Jia J."/>
        </authorList>
    </citation>
    <scope>NUCLEOTIDE SEQUENCE [LARGE SCALE GENOMIC DNA]</scope>
    <source>
        <strain evidence="2">cv. AL8/78</strain>
    </source>
</reference>
<accession>A0A453G3H2</accession>
<name>A0A453G3H2_AEGTS</name>
<proteinExistence type="predicted"/>
<evidence type="ECO:0000313" key="2">
    <source>
        <dbReference type="Proteomes" id="UP000015105"/>
    </source>
</evidence>